<keyword evidence="11" id="KW-1185">Reference proteome</keyword>
<dbReference type="InterPro" id="IPR050882">
    <property type="entry name" value="Prepilin_peptidase/N-MTase"/>
</dbReference>
<dbReference type="GO" id="GO:0004190">
    <property type="term" value="F:aspartic-type endopeptidase activity"/>
    <property type="evidence" value="ECO:0007669"/>
    <property type="project" value="InterPro"/>
</dbReference>
<dbReference type="OrthoDB" id="9789291at2"/>
<dbReference type="PANTHER" id="PTHR30487">
    <property type="entry name" value="TYPE 4 PREPILIN-LIKE PROTEINS LEADER PEPTIDE-PROCESSING ENZYME"/>
    <property type="match status" value="1"/>
</dbReference>
<accession>U2Q854</accession>
<dbReference type="RefSeq" id="WP_021800350.1">
    <property type="nucleotide sequence ID" value="NZ_KI273145.1"/>
</dbReference>
<feature type="transmembrane region" description="Helical" evidence="7">
    <location>
        <begin position="118"/>
        <end position="137"/>
    </location>
</feature>
<dbReference type="InterPro" id="IPR010627">
    <property type="entry name" value="Prepilin_pept_A24_N"/>
</dbReference>
<dbReference type="HOGENOM" id="CLU_057101_0_1_9"/>
<evidence type="ECO:0000256" key="6">
    <source>
        <dbReference type="ARBA" id="ARBA00023136"/>
    </source>
</evidence>
<evidence type="ECO:0000256" key="2">
    <source>
        <dbReference type="ARBA" id="ARBA00005801"/>
    </source>
</evidence>
<evidence type="ECO:0000313" key="10">
    <source>
        <dbReference type="EMBL" id="ERK32364.1"/>
    </source>
</evidence>
<keyword evidence="6 7" id="KW-0472">Membrane</keyword>
<sequence>MGIFIFILGLLIGSFLNVCIYRVPKGESVAFPPSHCTSCSTKIKSYDLIPVISYIFLGGKCRGCGEKISIRYPILELFTGIMFYLTYIQYGLTLYTLKFIILISILIVTAMIDFDTHYTYSYITYSGIAIGVIFMLIEKFYLNQAIITYLIGLGIGVLVIGAIVFLTRGMGEGDIEIAALCGIFIGWQNTLAMLLLSFVLGAVYGITLIIFRQKSRKDEIAFGPFLAMGSIIAIFWGNRLISIYSGLFF</sequence>
<protein>
    <submittedName>
        <fullName evidence="10">Prepilin peptidase</fullName>
    </submittedName>
</protein>
<evidence type="ECO:0000256" key="1">
    <source>
        <dbReference type="ARBA" id="ARBA00004651"/>
    </source>
</evidence>
<dbReference type="Proteomes" id="UP000016721">
    <property type="component" value="Unassembled WGS sequence"/>
</dbReference>
<proteinExistence type="inferred from homology"/>
<evidence type="ECO:0000313" key="11">
    <source>
        <dbReference type="Proteomes" id="UP000016721"/>
    </source>
</evidence>
<organism evidence="10 11">
    <name type="scientific">Clostridium intestinale URNW</name>
    <dbReference type="NCBI Taxonomy" id="1294142"/>
    <lineage>
        <taxon>Bacteria</taxon>
        <taxon>Bacillati</taxon>
        <taxon>Bacillota</taxon>
        <taxon>Clostridia</taxon>
        <taxon>Eubacteriales</taxon>
        <taxon>Clostridiaceae</taxon>
        <taxon>Clostridium</taxon>
    </lineage>
</organism>
<evidence type="ECO:0000259" key="9">
    <source>
        <dbReference type="Pfam" id="PF06750"/>
    </source>
</evidence>
<dbReference type="eggNOG" id="COG1989">
    <property type="taxonomic scope" value="Bacteria"/>
</dbReference>
<dbReference type="GO" id="GO:0006465">
    <property type="term" value="P:signal peptide processing"/>
    <property type="evidence" value="ECO:0007669"/>
    <property type="project" value="TreeGrafter"/>
</dbReference>
<evidence type="ECO:0000256" key="5">
    <source>
        <dbReference type="ARBA" id="ARBA00022989"/>
    </source>
</evidence>
<keyword evidence="5 7" id="KW-1133">Transmembrane helix</keyword>
<feature type="transmembrane region" description="Helical" evidence="7">
    <location>
        <begin position="223"/>
        <end position="247"/>
    </location>
</feature>
<dbReference type="Pfam" id="PF01478">
    <property type="entry name" value="Peptidase_A24"/>
    <property type="match status" value="1"/>
</dbReference>
<evidence type="ECO:0000256" key="7">
    <source>
        <dbReference type="SAM" id="Phobius"/>
    </source>
</evidence>
<keyword evidence="3" id="KW-1003">Cell membrane</keyword>
<dbReference type="PANTHER" id="PTHR30487:SF0">
    <property type="entry name" value="PREPILIN LEADER PEPTIDASE_N-METHYLTRANSFERASE-RELATED"/>
    <property type="match status" value="1"/>
</dbReference>
<reference evidence="10 11" key="1">
    <citation type="journal article" date="2013" name="Genome Announc.">
        <title>Draft Genome Sequence of the Hydrogen- and Ethanol-Producing Bacterium Clostridium intestinale Strain URNW.</title>
        <authorList>
            <person name="Lal S."/>
            <person name="Ramachandran U."/>
            <person name="Zhang X."/>
            <person name="Sparling R."/>
            <person name="Levin D.B."/>
        </authorList>
    </citation>
    <scope>NUCLEOTIDE SEQUENCE [LARGE SCALE GENOMIC DNA]</scope>
    <source>
        <strain evidence="10 11">URNW</strain>
    </source>
</reference>
<comment type="caution">
    <text evidence="10">The sequence shown here is derived from an EMBL/GenBank/DDBJ whole genome shotgun (WGS) entry which is preliminary data.</text>
</comment>
<gene>
    <name evidence="10" type="ORF">CINTURNW_0263</name>
</gene>
<dbReference type="AlphaFoldDB" id="U2Q854"/>
<evidence type="ECO:0000259" key="8">
    <source>
        <dbReference type="Pfam" id="PF01478"/>
    </source>
</evidence>
<dbReference type="InterPro" id="IPR000045">
    <property type="entry name" value="Prepilin_IV_endopep_pep"/>
</dbReference>
<dbReference type="Gene3D" id="1.20.120.1220">
    <property type="match status" value="1"/>
</dbReference>
<dbReference type="GO" id="GO:0005886">
    <property type="term" value="C:plasma membrane"/>
    <property type="evidence" value="ECO:0007669"/>
    <property type="project" value="UniProtKB-SubCell"/>
</dbReference>
<feature type="transmembrane region" description="Helical" evidence="7">
    <location>
        <begin position="191"/>
        <end position="211"/>
    </location>
</feature>
<feature type="transmembrane region" description="Helical" evidence="7">
    <location>
        <begin position="92"/>
        <end position="112"/>
    </location>
</feature>
<comment type="similarity">
    <text evidence="2">Belongs to the peptidase A24 family.</text>
</comment>
<keyword evidence="4 7" id="KW-0812">Transmembrane</keyword>
<dbReference type="EMBL" id="APJA01000004">
    <property type="protein sequence ID" value="ERK32364.1"/>
    <property type="molecule type" value="Genomic_DNA"/>
</dbReference>
<feature type="transmembrane region" description="Helical" evidence="7">
    <location>
        <begin position="149"/>
        <end position="171"/>
    </location>
</feature>
<dbReference type="STRING" id="1294142.CINTURNW_0263"/>
<evidence type="ECO:0000256" key="3">
    <source>
        <dbReference type="ARBA" id="ARBA00022475"/>
    </source>
</evidence>
<dbReference type="PATRIC" id="fig|1294142.3.peg.262"/>
<feature type="domain" description="Prepilin peptidase A24 N-terminal" evidence="9">
    <location>
        <begin position="7"/>
        <end position="89"/>
    </location>
</feature>
<name>U2Q854_9CLOT</name>
<feature type="transmembrane region" description="Helical" evidence="7">
    <location>
        <begin position="6"/>
        <end position="23"/>
    </location>
</feature>
<dbReference type="Pfam" id="PF06750">
    <property type="entry name" value="A24_N_bact"/>
    <property type="match status" value="1"/>
</dbReference>
<evidence type="ECO:0000256" key="4">
    <source>
        <dbReference type="ARBA" id="ARBA00022692"/>
    </source>
</evidence>
<feature type="domain" description="Prepilin type IV endopeptidase peptidase" evidence="8">
    <location>
        <begin position="100"/>
        <end position="206"/>
    </location>
</feature>
<comment type="subcellular location">
    <subcellularLocation>
        <location evidence="1">Cell membrane</location>
        <topology evidence="1">Multi-pass membrane protein</topology>
    </subcellularLocation>
</comment>